<protein>
    <recommendedName>
        <fullName evidence="1">Mycothiol-dependent maleylpyruvate isomerase metal-binding domain-containing protein</fullName>
    </recommendedName>
</protein>
<dbReference type="GO" id="GO:0046872">
    <property type="term" value="F:metal ion binding"/>
    <property type="evidence" value="ECO:0007669"/>
    <property type="project" value="InterPro"/>
</dbReference>
<dbReference type="SUPFAM" id="SSF109854">
    <property type="entry name" value="DinB/YfiT-like putative metalloenzymes"/>
    <property type="match status" value="1"/>
</dbReference>
<gene>
    <name evidence="2" type="ORF">AU192_07620</name>
</gene>
<dbReference type="Gene3D" id="1.20.120.450">
    <property type="entry name" value="dinb family like domain"/>
    <property type="match status" value="1"/>
</dbReference>
<dbReference type="NCBIfam" id="TIGR03086">
    <property type="entry name" value="TIGR03086 family metal-binding protein"/>
    <property type="match status" value="1"/>
</dbReference>
<comment type="caution">
    <text evidence="2">The sequence shown here is derived from an EMBL/GenBank/DDBJ whole genome shotgun (WGS) entry which is preliminary data.</text>
</comment>
<dbReference type="NCBIfam" id="TIGR03083">
    <property type="entry name" value="maleylpyruvate isomerase family mycothiol-dependent enzyme"/>
    <property type="match status" value="1"/>
</dbReference>
<proteinExistence type="predicted"/>
<evidence type="ECO:0000313" key="2">
    <source>
        <dbReference type="EMBL" id="KUI16308.1"/>
    </source>
</evidence>
<dbReference type="Proteomes" id="UP000053707">
    <property type="component" value="Unassembled WGS sequence"/>
</dbReference>
<keyword evidence="3" id="KW-1185">Reference proteome</keyword>
<accession>A0A101A7B0</accession>
<dbReference type="RefSeq" id="WP_064396078.1">
    <property type="nucleotide sequence ID" value="NZ_LQIR01000016.1"/>
</dbReference>
<evidence type="ECO:0000259" key="1">
    <source>
        <dbReference type="Pfam" id="PF11716"/>
    </source>
</evidence>
<dbReference type="InterPro" id="IPR024344">
    <property type="entry name" value="MDMPI_metal-binding"/>
</dbReference>
<organism evidence="2 3">
    <name type="scientific">Mycobacterium lehmannii</name>
    <dbReference type="NCBI Taxonomy" id="2048550"/>
    <lineage>
        <taxon>Bacteria</taxon>
        <taxon>Bacillati</taxon>
        <taxon>Actinomycetota</taxon>
        <taxon>Actinomycetes</taxon>
        <taxon>Mycobacteriales</taxon>
        <taxon>Mycobacteriaceae</taxon>
        <taxon>Mycobacterium</taxon>
    </lineage>
</organism>
<dbReference type="InterPro" id="IPR017520">
    <property type="entry name" value="CHP03086"/>
</dbReference>
<evidence type="ECO:0000313" key="3">
    <source>
        <dbReference type="Proteomes" id="UP000053707"/>
    </source>
</evidence>
<dbReference type="AlphaFoldDB" id="A0A101A7B0"/>
<feature type="domain" description="Mycothiol-dependent maleylpyruvate isomerase metal-binding" evidence="1">
    <location>
        <begin position="12"/>
        <end position="139"/>
    </location>
</feature>
<name>A0A101A7B0_9MYCO</name>
<dbReference type="InterPro" id="IPR034660">
    <property type="entry name" value="DinB/YfiT-like"/>
</dbReference>
<sequence>MSTITDLRPFHRTAINASVDIVSRVTVDDLDRPTPCGGWDLGDLLTHMTVQHKGFAASARGAGGDLGVWRPLTVADAVRANPGGAYAAAAAEVVAAFAGEGVLEATFVLPEFGEDATVPGAMAIGFHFVDYVVHGWDVARSIGVPFGLPDDVVAAVVPLAMGVPDGEIRDADNSPFARAVEPQAGASDLDRVLRHLGRSPDWRPAGVTADR</sequence>
<dbReference type="EMBL" id="LQIR01000016">
    <property type="protein sequence ID" value="KUI16308.1"/>
    <property type="molecule type" value="Genomic_DNA"/>
</dbReference>
<dbReference type="InterPro" id="IPR017517">
    <property type="entry name" value="Maleyloyr_isom"/>
</dbReference>
<reference evidence="2 3" key="1">
    <citation type="submission" date="2016-01" db="EMBL/GenBank/DDBJ databases">
        <authorList>
            <consortium name="TB Trials Study Group"/>
            <person name="Sutton G."/>
            <person name="Brinkac L."/>
            <person name="Sanka R."/>
            <person name="Adams M."/>
            <person name="Lau E.L."/>
            <person name="Macaden R."/>
            <person name="Grewal H.M.S."/>
        </authorList>
    </citation>
    <scope>NUCLEOTIDE SEQUENCE [LARGE SCALE GENOMIC DNA]</scope>
    <source>
        <strain evidence="2 3">IS-1744</strain>
    </source>
</reference>
<dbReference type="Pfam" id="PF11716">
    <property type="entry name" value="MDMPI_N"/>
    <property type="match status" value="1"/>
</dbReference>